<dbReference type="eggNOG" id="COG2197">
    <property type="taxonomic scope" value="Bacteria"/>
</dbReference>
<dbReference type="InterPro" id="IPR036388">
    <property type="entry name" value="WH-like_DNA-bd_sf"/>
</dbReference>
<dbReference type="AlphaFoldDB" id="V5DV49"/>
<evidence type="ECO:0000259" key="3">
    <source>
        <dbReference type="PROSITE" id="PS50112"/>
    </source>
</evidence>
<dbReference type="PATRIC" id="fig|1116472.3.peg.3001"/>
<feature type="domain" description="PAC" evidence="4">
    <location>
        <begin position="260"/>
        <end position="312"/>
    </location>
</feature>
<keyword evidence="6" id="KW-1185">Reference proteome</keyword>
<dbReference type="Gene3D" id="1.10.10.10">
    <property type="entry name" value="Winged helix-like DNA-binding domain superfamily/Winged helix DNA-binding domain"/>
    <property type="match status" value="1"/>
</dbReference>
<accession>V5DV49</accession>
<dbReference type="STRING" id="1116472.MGMO_112c00200"/>
<dbReference type="NCBIfam" id="TIGR00229">
    <property type="entry name" value="sensory_box"/>
    <property type="match status" value="3"/>
</dbReference>
<dbReference type="GO" id="GO:0006355">
    <property type="term" value="P:regulation of DNA-templated transcription"/>
    <property type="evidence" value="ECO:0007669"/>
    <property type="project" value="InterPro"/>
</dbReference>
<dbReference type="Pfam" id="PF13426">
    <property type="entry name" value="PAS_9"/>
    <property type="match status" value="2"/>
</dbReference>
<dbReference type="PRINTS" id="PR00038">
    <property type="entry name" value="HTHLUXR"/>
</dbReference>
<dbReference type="InterPro" id="IPR035965">
    <property type="entry name" value="PAS-like_dom_sf"/>
</dbReference>
<dbReference type="OrthoDB" id="6366277at2"/>
<organism evidence="5 6">
    <name type="scientific">Methyloglobulus morosus KoM1</name>
    <dbReference type="NCBI Taxonomy" id="1116472"/>
    <lineage>
        <taxon>Bacteria</taxon>
        <taxon>Pseudomonadati</taxon>
        <taxon>Pseudomonadota</taxon>
        <taxon>Gammaproteobacteria</taxon>
        <taxon>Methylococcales</taxon>
        <taxon>Methylococcaceae</taxon>
        <taxon>Methyloglobulus</taxon>
    </lineage>
</organism>
<dbReference type="eggNOG" id="COG5001">
    <property type="taxonomic scope" value="Bacteria"/>
</dbReference>
<dbReference type="Proteomes" id="UP000017842">
    <property type="component" value="Unassembled WGS sequence"/>
</dbReference>
<dbReference type="Pfam" id="PF00196">
    <property type="entry name" value="GerE"/>
    <property type="match status" value="1"/>
</dbReference>
<dbReference type="CDD" id="cd00130">
    <property type="entry name" value="PAS"/>
    <property type="match status" value="2"/>
</dbReference>
<dbReference type="PROSITE" id="PS50043">
    <property type="entry name" value="HTH_LUXR_2"/>
    <property type="match status" value="1"/>
</dbReference>
<dbReference type="InterPro" id="IPR016032">
    <property type="entry name" value="Sig_transdc_resp-reg_C-effctor"/>
</dbReference>
<evidence type="ECO:0000256" key="1">
    <source>
        <dbReference type="SAM" id="Coils"/>
    </source>
</evidence>
<dbReference type="eggNOG" id="COG2199">
    <property type="taxonomic scope" value="Bacteria"/>
</dbReference>
<feature type="domain" description="PAS" evidence="3">
    <location>
        <begin position="202"/>
        <end position="245"/>
    </location>
</feature>
<gene>
    <name evidence="5" type="ORF">MGMO_112c00200</name>
</gene>
<dbReference type="InterPro" id="IPR013767">
    <property type="entry name" value="PAS_fold"/>
</dbReference>
<comment type="caution">
    <text evidence="5">The sequence shown here is derived from an EMBL/GenBank/DDBJ whole genome shotgun (WGS) entry which is preliminary data.</text>
</comment>
<feature type="domain" description="PAC" evidence="4">
    <location>
        <begin position="140"/>
        <end position="191"/>
    </location>
</feature>
<feature type="coiled-coil region" evidence="1">
    <location>
        <begin position="1"/>
        <end position="70"/>
    </location>
</feature>
<dbReference type="SUPFAM" id="SSF46894">
    <property type="entry name" value="C-terminal effector domain of the bipartite response regulators"/>
    <property type="match status" value="1"/>
</dbReference>
<dbReference type="InterPro" id="IPR001610">
    <property type="entry name" value="PAC"/>
</dbReference>
<dbReference type="RefSeq" id="WP_023495668.1">
    <property type="nucleotide sequence ID" value="NZ_AYLO01000106.1"/>
</dbReference>
<dbReference type="EMBL" id="AYLO01000106">
    <property type="protein sequence ID" value="ESS71281.1"/>
    <property type="molecule type" value="Genomic_DNA"/>
</dbReference>
<feature type="domain" description="PAS" evidence="3">
    <location>
        <begin position="67"/>
        <end position="112"/>
    </location>
</feature>
<dbReference type="SMART" id="SM00091">
    <property type="entry name" value="PAS"/>
    <property type="match status" value="3"/>
</dbReference>
<feature type="domain" description="HTH luxR-type" evidence="2">
    <location>
        <begin position="530"/>
        <end position="595"/>
    </location>
</feature>
<dbReference type="InterPro" id="IPR000700">
    <property type="entry name" value="PAS-assoc_C"/>
</dbReference>
<dbReference type="PANTHER" id="PTHR46663:SF3">
    <property type="entry name" value="SLL0267 PROTEIN"/>
    <property type="match status" value="1"/>
</dbReference>
<evidence type="ECO:0000259" key="2">
    <source>
        <dbReference type="PROSITE" id="PS50043"/>
    </source>
</evidence>
<dbReference type="InterPro" id="IPR052163">
    <property type="entry name" value="DGC-Regulatory_Protein"/>
</dbReference>
<evidence type="ECO:0000313" key="5">
    <source>
        <dbReference type="EMBL" id="ESS71281.1"/>
    </source>
</evidence>
<evidence type="ECO:0000259" key="4">
    <source>
        <dbReference type="PROSITE" id="PS50113"/>
    </source>
</evidence>
<dbReference type="PANTHER" id="PTHR46663">
    <property type="entry name" value="DIGUANYLATE CYCLASE DGCT-RELATED"/>
    <property type="match status" value="1"/>
</dbReference>
<sequence length="597" mass="67219">MNDYINEINQWLNALRDKAEEQLNCDVSANKSIPIPVGLLHELRMHQIELEMQNEELRRAQAALETYEAHYVDLYDFAPVGYLTLNAEGIVTEINLTAAKLLGMERSDIINRRFERFVTDNYKGLWCRHFLHAKQMGVAHGCELPFQSKIGVILYYHLDCLYLDKDGELPFMRITLSDVTQRKQAEEALRIAAVAFETHDCIVITDSNRIILRVNQAFTRITGYSPEDVIGQTPYLLRSQLHGEDFYESIWESVNRDGFWQGEVWDKRKNGEVFLIWLSITAVADTDGQISHYVGLFMDVTGRKQAEEALRIAAVAFETQAGIIITDANETILRVNKAFTRITGYSAEEVVGNTPTILRSGIHPQDFFEALWATVNGDGHWEGEIWDKHKNGTVFPLWQSITAVTDPGGNITHYVGSFTDITAQKQAEKVLLEARGRLQNEVLTTQEELEKHKQETAEVNTTLNILLKHREADKTEAQIALSNEINATVMPLIKSLKGLAGRQGDAGRLVTILEGNLELLMKSYGHAANLSVAYHKLTPIEIQVASMIRQGQPTKVIAQALNIAPGTVSIHRKHIRKKFGLDGKSDNLSVYLQGLGE</sequence>
<name>V5DV49_9GAMM</name>
<dbReference type="Pfam" id="PF00989">
    <property type="entry name" value="PAS"/>
    <property type="match status" value="1"/>
</dbReference>
<keyword evidence="1" id="KW-0175">Coiled coil</keyword>
<protein>
    <submittedName>
        <fullName evidence="5">Uncharacterized protein</fullName>
    </submittedName>
</protein>
<dbReference type="PROSITE" id="PS50113">
    <property type="entry name" value="PAC"/>
    <property type="match status" value="3"/>
</dbReference>
<dbReference type="InterPro" id="IPR000014">
    <property type="entry name" value="PAS"/>
</dbReference>
<dbReference type="SUPFAM" id="SSF55785">
    <property type="entry name" value="PYP-like sensor domain (PAS domain)"/>
    <property type="match status" value="3"/>
</dbReference>
<reference evidence="5 6" key="1">
    <citation type="journal article" date="2013" name="Genome Announc.">
        <title>Draft Genome Sequence of the Methanotrophic Gammaproteobacterium Methyloglobulus morosus DSM 22980 Strain KoM1.</title>
        <authorList>
            <person name="Poehlein A."/>
            <person name="Deutzmann J.S."/>
            <person name="Daniel R."/>
            <person name="Simeonova D.D."/>
        </authorList>
    </citation>
    <scope>NUCLEOTIDE SEQUENCE [LARGE SCALE GENOMIC DNA]</scope>
    <source>
        <strain evidence="5 6">KoM1</strain>
    </source>
</reference>
<feature type="domain" description="PAS" evidence="3">
    <location>
        <begin position="306"/>
        <end position="366"/>
    </location>
</feature>
<dbReference type="PROSITE" id="PS50112">
    <property type="entry name" value="PAS"/>
    <property type="match status" value="3"/>
</dbReference>
<proteinExistence type="predicted"/>
<dbReference type="Gene3D" id="3.30.450.20">
    <property type="entry name" value="PAS domain"/>
    <property type="match status" value="3"/>
</dbReference>
<dbReference type="PROSITE" id="PS00622">
    <property type="entry name" value="HTH_LUXR_1"/>
    <property type="match status" value="1"/>
</dbReference>
<dbReference type="GO" id="GO:0003677">
    <property type="term" value="F:DNA binding"/>
    <property type="evidence" value="ECO:0007669"/>
    <property type="project" value="InterPro"/>
</dbReference>
<dbReference type="CDD" id="cd06170">
    <property type="entry name" value="LuxR_C_like"/>
    <property type="match status" value="1"/>
</dbReference>
<feature type="domain" description="PAC" evidence="4">
    <location>
        <begin position="379"/>
        <end position="433"/>
    </location>
</feature>
<dbReference type="SMART" id="SM00421">
    <property type="entry name" value="HTH_LUXR"/>
    <property type="match status" value="1"/>
</dbReference>
<dbReference type="InterPro" id="IPR000792">
    <property type="entry name" value="Tscrpt_reg_LuxR_C"/>
</dbReference>
<evidence type="ECO:0000313" key="6">
    <source>
        <dbReference type="Proteomes" id="UP000017842"/>
    </source>
</evidence>
<dbReference type="SMART" id="SM00086">
    <property type="entry name" value="PAC"/>
    <property type="match status" value="2"/>
</dbReference>